<dbReference type="Proteomes" id="UP000309872">
    <property type="component" value="Unassembled WGS sequence"/>
</dbReference>
<proteinExistence type="predicted"/>
<protein>
    <submittedName>
        <fullName evidence="3">TlpA family protein disulfide reductase</fullName>
    </submittedName>
</protein>
<feature type="signal peptide" evidence="1">
    <location>
        <begin position="1"/>
        <end position="24"/>
    </location>
</feature>
<sequence>MKLIYYTILVLLAIACANNSNVIANDTKTAKVTFSFDDELLSKGNLRLEVSLFSHFYITAIDLYDEKYRYAVEDKNIAFNIPLEQDISVIKVELFLDDVPVLFFLPASAYLIEPEDNLSFQLGKKITLGGVGNEKNIIRERIAGVNRRMTLGWLDYYIQSGDISMYYAVRNDFYNAMIASKVQLLDLKRQKISDNVYDYIKDECVYFTESMRINPMVSSVEPGAPYQQLLKEHVVLEFDASIRKRMGSAGKSYAYTNYLTDVFVAKYFMEKYIEDPESVPLIYLNEIYEEVIKFDLDDETKDKVTAFLFSRLGTKAINGEEVIEKALDRVVNTRIKSYLEDIKKRRYSNADVYPFRLEDVNGNIYTPESFRGKKIILDFWFDGCTGCALLHKELVKIEQQINDPSIMFISVNVDVNRERWHRGMASGKYTSEGGVNLRVIDPQPNMVSYYGFIAFPQVLVVDTQGKLVSYDPPRPINAEGRRGFIELLTKVD</sequence>
<reference evidence="3 4" key="1">
    <citation type="submission" date="2019-04" db="EMBL/GenBank/DDBJ databases">
        <title>Sphingobacterium olei sp. nov., isolated from oil-contaminated soil.</title>
        <authorList>
            <person name="Liu B."/>
        </authorList>
    </citation>
    <scope>NUCLEOTIDE SEQUENCE [LARGE SCALE GENOMIC DNA]</scope>
    <source>
        <strain evidence="3 4">Y3L14</strain>
    </source>
</reference>
<dbReference type="Pfam" id="PF08534">
    <property type="entry name" value="Redoxin"/>
    <property type="match status" value="1"/>
</dbReference>
<dbReference type="AlphaFoldDB" id="A0A4U0H795"/>
<keyword evidence="4" id="KW-1185">Reference proteome</keyword>
<dbReference type="Gene3D" id="3.40.30.10">
    <property type="entry name" value="Glutaredoxin"/>
    <property type="match status" value="1"/>
</dbReference>
<feature type="domain" description="Thioredoxin" evidence="2">
    <location>
        <begin position="346"/>
        <end position="490"/>
    </location>
</feature>
<gene>
    <name evidence="3" type="ORF">FAZ19_00070</name>
</gene>
<dbReference type="SUPFAM" id="SSF52833">
    <property type="entry name" value="Thioredoxin-like"/>
    <property type="match status" value="1"/>
</dbReference>
<dbReference type="GO" id="GO:0016491">
    <property type="term" value="F:oxidoreductase activity"/>
    <property type="evidence" value="ECO:0007669"/>
    <property type="project" value="InterPro"/>
</dbReference>
<organism evidence="3 4">
    <name type="scientific">Sphingobacterium alkalisoli</name>
    <dbReference type="NCBI Taxonomy" id="1874115"/>
    <lineage>
        <taxon>Bacteria</taxon>
        <taxon>Pseudomonadati</taxon>
        <taxon>Bacteroidota</taxon>
        <taxon>Sphingobacteriia</taxon>
        <taxon>Sphingobacteriales</taxon>
        <taxon>Sphingobacteriaceae</taxon>
        <taxon>Sphingobacterium</taxon>
    </lineage>
</organism>
<dbReference type="PANTHER" id="PTHR42852">
    <property type="entry name" value="THIOL:DISULFIDE INTERCHANGE PROTEIN DSBE"/>
    <property type="match status" value="1"/>
</dbReference>
<evidence type="ECO:0000259" key="2">
    <source>
        <dbReference type="PROSITE" id="PS51352"/>
    </source>
</evidence>
<keyword evidence="1" id="KW-0732">Signal</keyword>
<dbReference type="PANTHER" id="PTHR42852:SF13">
    <property type="entry name" value="PROTEIN DIPZ"/>
    <property type="match status" value="1"/>
</dbReference>
<dbReference type="InterPro" id="IPR013766">
    <property type="entry name" value="Thioredoxin_domain"/>
</dbReference>
<evidence type="ECO:0000313" key="3">
    <source>
        <dbReference type="EMBL" id="TJY67697.1"/>
    </source>
</evidence>
<comment type="caution">
    <text evidence="3">The sequence shown here is derived from an EMBL/GenBank/DDBJ whole genome shotgun (WGS) entry which is preliminary data.</text>
</comment>
<dbReference type="InterPro" id="IPR036249">
    <property type="entry name" value="Thioredoxin-like_sf"/>
</dbReference>
<dbReference type="OrthoDB" id="9815205at2"/>
<dbReference type="InterPro" id="IPR050553">
    <property type="entry name" value="Thioredoxin_ResA/DsbE_sf"/>
</dbReference>
<feature type="chain" id="PRO_5020634611" evidence="1">
    <location>
        <begin position="25"/>
        <end position="492"/>
    </location>
</feature>
<dbReference type="PROSITE" id="PS51257">
    <property type="entry name" value="PROKAR_LIPOPROTEIN"/>
    <property type="match status" value="1"/>
</dbReference>
<evidence type="ECO:0000313" key="4">
    <source>
        <dbReference type="Proteomes" id="UP000309872"/>
    </source>
</evidence>
<accession>A0A4U0H795</accession>
<dbReference type="RefSeq" id="WP_136818564.1">
    <property type="nucleotide sequence ID" value="NZ_BMJX01000001.1"/>
</dbReference>
<name>A0A4U0H795_9SPHI</name>
<dbReference type="InterPro" id="IPR013740">
    <property type="entry name" value="Redoxin"/>
</dbReference>
<evidence type="ECO:0000256" key="1">
    <source>
        <dbReference type="SAM" id="SignalP"/>
    </source>
</evidence>
<dbReference type="EMBL" id="SUKA01000001">
    <property type="protein sequence ID" value="TJY67697.1"/>
    <property type="molecule type" value="Genomic_DNA"/>
</dbReference>
<dbReference type="CDD" id="cd02966">
    <property type="entry name" value="TlpA_like_family"/>
    <property type="match status" value="1"/>
</dbReference>
<dbReference type="PROSITE" id="PS51352">
    <property type="entry name" value="THIOREDOXIN_2"/>
    <property type="match status" value="1"/>
</dbReference>